<feature type="compositionally biased region" description="Polar residues" evidence="1">
    <location>
        <begin position="55"/>
        <end position="68"/>
    </location>
</feature>
<feature type="compositionally biased region" description="Low complexity" evidence="1">
    <location>
        <begin position="91"/>
        <end position="105"/>
    </location>
</feature>
<protein>
    <submittedName>
        <fullName evidence="2">Uncharacterized protein</fullName>
    </submittedName>
</protein>
<reference evidence="2 3" key="1">
    <citation type="submission" date="2020-03" db="EMBL/GenBank/DDBJ databases">
        <title>Whole genome shotgun sequence of Phytohabitans rumicis NBRC 108638.</title>
        <authorList>
            <person name="Komaki H."/>
            <person name="Tamura T."/>
        </authorList>
    </citation>
    <scope>NUCLEOTIDE SEQUENCE [LARGE SCALE GENOMIC DNA]</scope>
    <source>
        <strain evidence="2 3">NBRC 108638</strain>
    </source>
</reference>
<sequence>MQAPMREDPRGLSEQDGNLSQPPCPALTEGNEVRVGGSLKTDPERDHSTAGRTAPNPTATSRHNQQSAGYARGNSAAVPARHRYGTRSRRTSAASALPPTAATVP</sequence>
<dbReference type="EMBL" id="BLPG01000001">
    <property type="protein sequence ID" value="GFJ89948.1"/>
    <property type="molecule type" value="Genomic_DNA"/>
</dbReference>
<accession>A0A6V8L4P1</accession>
<proteinExistence type="predicted"/>
<evidence type="ECO:0000313" key="2">
    <source>
        <dbReference type="EMBL" id="GFJ89948.1"/>
    </source>
</evidence>
<evidence type="ECO:0000256" key="1">
    <source>
        <dbReference type="SAM" id="MobiDB-lite"/>
    </source>
</evidence>
<evidence type="ECO:0000313" key="3">
    <source>
        <dbReference type="Proteomes" id="UP000482960"/>
    </source>
</evidence>
<name>A0A6V8L4P1_9ACTN</name>
<keyword evidence="3" id="KW-1185">Reference proteome</keyword>
<comment type="caution">
    <text evidence="2">The sequence shown here is derived from an EMBL/GenBank/DDBJ whole genome shotgun (WGS) entry which is preliminary data.</text>
</comment>
<feature type="compositionally biased region" description="Basic residues" evidence="1">
    <location>
        <begin position="80"/>
        <end position="90"/>
    </location>
</feature>
<feature type="compositionally biased region" description="Basic and acidic residues" evidence="1">
    <location>
        <begin position="1"/>
        <end position="13"/>
    </location>
</feature>
<organism evidence="2 3">
    <name type="scientific">Phytohabitans rumicis</name>
    <dbReference type="NCBI Taxonomy" id="1076125"/>
    <lineage>
        <taxon>Bacteria</taxon>
        <taxon>Bacillati</taxon>
        <taxon>Actinomycetota</taxon>
        <taxon>Actinomycetes</taxon>
        <taxon>Micromonosporales</taxon>
        <taxon>Micromonosporaceae</taxon>
    </lineage>
</organism>
<reference evidence="2 3" key="2">
    <citation type="submission" date="2020-03" db="EMBL/GenBank/DDBJ databases">
        <authorList>
            <person name="Ichikawa N."/>
            <person name="Kimura A."/>
            <person name="Kitahashi Y."/>
            <person name="Uohara A."/>
        </authorList>
    </citation>
    <scope>NUCLEOTIDE SEQUENCE [LARGE SCALE GENOMIC DNA]</scope>
    <source>
        <strain evidence="2 3">NBRC 108638</strain>
    </source>
</reference>
<feature type="region of interest" description="Disordered" evidence="1">
    <location>
        <begin position="1"/>
        <end position="105"/>
    </location>
</feature>
<dbReference type="Proteomes" id="UP000482960">
    <property type="component" value="Unassembled WGS sequence"/>
</dbReference>
<gene>
    <name evidence="2" type="ORF">Prum_035900</name>
</gene>
<dbReference type="AlphaFoldDB" id="A0A6V8L4P1"/>